<accession>A0AAP5AJW6</accession>
<comment type="caution">
    <text evidence="2">The sequence shown here is derived from an EMBL/GenBank/DDBJ whole genome shotgun (WGS) entry which is preliminary data.</text>
</comment>
<gene>
    <name evidence="2" type="ORF">QE424_003198</name>
</gene>
<reference evidence="2" key="1">
    <citation type="submission" date="2023-07" db="EMBL/GenBank/DDBJ databases">
        <title>Functional and genomic diversity of the sorghum phyllosphere microbiome.</title>
        <authorList>
            <person name="Shade A."/>
        </authorList>
    </citation>
    <scope>NUCLEOTIDE SEQUENCE</scope>
    <source>
        <strain evidence="2">SORGH_AS_0457</strain>
    </source>
</reference>
<proteinExistence type="predicted"/>
<dbReference type="Pfam" id="PF20410">
    <property type="entry name" value="X-Tfes_XVIPCD"/>
    <property type="match status" value="1"/>
</dbReference>
<sequence length="437" mass="49304">MSGLNQKDIEILQQYASKGNRELYWNYLAQKEGSDGYGLLALGVVRNDNLPGQVANAYAQLEASDQHDGNPRLQNRTLTERQWEDFGQTLLDRDLERREYWMGARRPDLALNLPGRDVQVAHDKAFVQHGLDPNCWTPRILLEATRKNLSEDAAENVWKEMLNNDYRGTARAWNTAGHAYDAMPWGQATAYVAKLGVYELSMADQSLPTSNPNVIGIRSSYHEYDPKAGTWSHHTESGFPMQERNPRVLEGLNDTREVRLEREEKATHFHPDDPYRQRIETPKVVLNDLPGQDPNTRLAALRPGDAHYPLYQQIREHVAALDAKHGRSFDETSERLTASLTALAVENKLDRADHVVLSQATAEGAAGRNVFVVQGNLHDPAQQRAAMATEIAVQTPVEQSLQRLGEAGQERQALAMLTEQRTQQNQQELEARSMRMG</sequence>
<dbReference type="AlphaFoldDB" id="A0AAP5AJW6"/>
<evidence type="ECO:0000313" key="2">
    <source>
        <dbReference type="EMBL" id="MDQ1110039.1"/>
    </source>
</evidence>
<protein>
    <recommendedName>
        <fullName evidence="1">X-Tfes XVIPCD domain-containing protein</fullName>
    </recommendedName>
</protein>
<dbReference type="RefSeq" id="WP_307107552.1">
    <property type="nucleotide sequence ID" value="NZ_JAUTAS010000001.1"/>
</dbReference>
<organism evidence="2 3">
    <name type="scientific">Stenotrophomonas rhizophila</name>
    <dbReference type="NCBI Taxonomy" id="216778"/>
    <lineage>
        <taxon>Bacteria</taxon>
        <taxon>Pseudomonadati</taxon>
        <taxon>Pseudomonadota</taxon>
        <taxon>Gammaproteobacteria</taxon>
        <taxon>Lysobacterales</taxon>
        <taxon>Lysobacteraceae</taxon>
        <taxon>Stenotrophomonas</taxon>
    </lineage>
</organism>
<name>A0AAP5AJW6_9GAMM</name>
<evidence type="ECO:0000259" key="1">
    <source>
        <dbReference type="Pfam" id="PF20410"/>
    </source>
</evidence>
<evidence type="ECO:0000313" key="3">
    <source>
        <dbReference type="Proteomes" id="UP001226084"/>
    </source>
</evidence>
<feature type="domain" description="X-Tfes XVIPCD" evidence="1">
    <location>
        <begin position="309"/>
        <end position="404"/>
    </location>
</feature>
<dbReference type="EMBL" id="JAUTAS010000001">
    <property type="protein sequence ID" value="MDQ1110039.1"/>
    <property type="molecule type" value="Genomic_DNA"/>
</dbReference>
<dbReference type="InterPro" id="IPR046519">
    <property type="entry name" value="X-Tfes_XVIPCD"/>
</dbReference>
<dbReference type="Proteomes" id="UP001226084">
    <property type="component" value="Unassembled WGS sequence"/>
</dbReference>